<dbReference type="AlphaFoldDB" id="A0A5P2G2L9"/>
<dbReference type="GO" id="GO:0046872">
    <property type="term" value="F:metal ion binding"/>
    <property type="evidence" value="ECO:0007669"/>
    <property type="project" value="UniProtKB-KW"/>
</dbReference>
<organism evidence="3 4">
    <name type="scientific">Rhizosphaericola mali</name>
    <dbReference type="NCBI Taxonomy" id="2545455"/>
    <lineage>
        <taxon>Bacteria</taxon>
        <taxon>Pseudomonadati</taxon>
        <taxon>Bacteroidota</taxon>
        <taxon>Chitinophagia</taxon>
        <taxon>Chitinophagales</taxon>
        <taxon>Chitinophagaceae</taxon>
        <taxon>Rhizosphaericola</taxon>
    </lineage>
</organism>
<dbReference type="InterPro" id="IPR004360">
    <property type="entry name" value="Glyas_Fos-R_dOase_dom"/>
</dbReference>
<protein>
    <submittedName>
        <fullName evidence="3">VOC family protein</fullName>
    </submittedName>
</protein>
<keyword evidence="4" id="KW-1185">Reference proteome</keyword>
<dbReference type="KEGG" id="arac:E0W69_006635"/>
<evidence type="ECO:0000256" key="1">
    <source>
        <dbReference type="ARBA" id="ARBA00022723"/>
    </source>
</evidence>
<gene>
    <name evidence="3" type="ORF">E0W69_006635</name>
</gene>
<dbReference type="Pfam" id="PF00903">
    <property type="entry name" value="Glyoxalase"/>
    <property type="match status" value="1"/>
</dbReference>
<dbReference type="OrthoDB" id="9795618at2"/>
<sequence length="146" mass="16629">MSNQVEHLVYPELNTKSPFSQMKAGHIGIRTSHYEAFIQWYVEILGFRVVKEWMSGEMKLAYIAFPGNDSFMIEVLGNAEELPSFEDLRLGYNHICFNVDNIQTTIAELEKLGITIVRHFPIAAIGKEVAFIADPWGNKIEFSADM</sequence>
<feature type="domain" description="VOC" evidence="2">
    <location>
        <begin position="23"/>
        <end position="145"/>
    </location>
</feature>
<reference evidence="3 4" key="1">
    <citation type="submission" date="2019-09" db="EMBL/GenBank/DDBJ databases">
        <title>Complete genome sequence of Arachidicoccus sp. B3-10 isolated from apple orchard soil.</title>
        <authorList>
            <person name="Kim H.S."/>
            <person name="Han K.-I."/>
            <person name="Suh M.K."/>
            <person name="Lee K.C."/>
            <person name="Eom M.K."/>
            <person name="Kim J.-S."/>
            <person name="Kang S.W."/>
            <person name="Sin Y."/>
            <person name="Lee J.-S."/>
        </authorList>
    </citation>
    <scope>NUCLEOTIDE SEQUENCE [LARGE SCALE GENOMIC DNA]</scope>
    <source>
        <strain evidence="3 4">B3-10</strain>
    </source>
</reference>
<proteinExistence type="predicted"/>
<name>A0A5P2G2L9_9BACT</name>
<accession>A0A5P2G2L9</accession>
<dbReference type="SUPFAM" id="SSF54593">
    <property type="entry name" value="Glyoxalase/Bleomycin resistance protein/Dihydroxybiphenyl dioxygenase"/>
    <property type="match status" value="1"/>
</dbReference>
<dbReference type="InterPro" id="IPR037523">
    <property type="entry name" value="VOC_core"/>
</dbReference>
<dbReference type="GO" id="GO:0004493">
    <property type="term" value="F:methylmalonyl-CoA epimerase activity"/>
    <property type="evidence" value="ECO:0007669"/>
    <property type="project" value="TreeGrafter"/>
</dbReference>
<dbReference type="EMBL" id="CP044016">
    <property type="protein sequence ID" value="QES88349.1"/>
    <property type="molecule type" value="Genomic_DNA"/>
</dbReference>
<evidence type="ECO:0000313" key="3">
    <source>
        <dbReference type="EMBL" id="QES88349.1"/>
    </source>
</evidence>
<dbReference type="InterPro" id="IPR029068">
    <property type="entry name" value="Glyas_Bleomycin-R_OHBP_Dase"/>
</dbReference>
<dbReference type="GO" id="GO:0046491">
    <property type="term" value="P:L-methylmalonyl-CoA metabolic process"/>
    <property type="evidence" value="ECO:0007669"/>
    <property type="project" value="TreeGrafter"/>
</dbReference>
<dbReference type="InterPro" id="IPR051785">
    <property type="entry name" value="MMCE/EMCE_epimerase"/>
</dbReference>
<keyword evidence="1" id="KW-0479">Metal-binding</keyword>
<dbReference type="PROSITE" id="PS51819">
    <property type="entry name" value="VOC"/>
    <property type="match status" value="1"/>
</dbReference>
<evidence type="ECO:0000259" key="2">
    <source>
        <dbReference type="PROSITE" id="PS51819"/>
    </source>
</evidence>
<dbReference type="PANTHER" id="PTHR43048">
    <property type="entry name" value="METHYLMALONYL-COA EPIMERASE"/>
    <property type="match status" value="1"/>
</dbReference>
<evidence type="ECO:0000313" key="4">
    <source>
        <dbReference type="Proteomes" id="UP000292424"/>
    </source>
</evidence>
<dbReference type="RefSeq" id="WP_131329237.1">
    <property type="nucleotide sequence ID" value="NZ_CP044016.1"/>
</dbReference>
<dbReference type="Gene3D" id="3.10.180.10">
    <property type="entry name" value="2,3-Dihydroxybiphenyl 1,2-Dioxygenase, domain 1"/>
    <property type="match status" value="1"/>
</dbReference>
<dbReference type="PANTHER" id="PTHR43048:SF6">
    <property type="entry name" value="BLR8189 PROTEIN"/>
    <property type="match status" value="1"/>
</dbReference>
<dbReference type="Proteomes" id="UP000292424">
    <property type="component" value="Chromosome"/>
</dbReference>